<evidence type="ECO:0000313" key="2">
    <source>
        <dbReference type="Proteomes" id="UP000286114"/>
    </source>
</evidence>
<dbReference type="AlphaFoldDB" id="A0A413X014"/>
<dbReference type="EMBL" id="QSHA01000019">
    <property type="protein sequence ID" value="RHB68576.1"/>
    <property type="molecule type" value="Genomic_DNA"/>
</dbReference>
<gene>
    <name evidence="1" type="ORF">DW873_17865</name>
</gene>
<comment type="caution">
    <text evidence="1">The sequence shown here is derived from an EMBL/GenBank/DDBJ whole genome shotgun (WGS) entry which is preliminary data.</text>
</comment>
<proteinExistence type="predicted"/>
<accession>A0A413X014</accession>
<dbReference type="RefSeq" id="WP_032845607.1">
    <property type="nucleotide sequence ID" value="NZ_JBDMVV010000108.1"/>
</dbReference>
<dbReference type="Proteomes" id="UP000286114">
    <property type="component" value="Unassembled WGS sequence"/>
</dbReference>
<sequence length="105" mass="12769">MIMDKKEKNFATYKEFAKMLREVANIYSKLGDEPLLKEGYEYNAIRDAVQYVTNKHDFDYFIQPWKDEFLRMPFDVTKRKKWADYVAECHATGKEIDYDNYDWDK</sequence>
<name>A0A413X014_BACUN</name>
<protein>
    <submittedName>
        <fullName evidence="1">Uncharacterized protein</fullName>
    </submittedName>
</protein>
<evidence type="ECO:0000313" key="1">
    <source>
        <dbReference type="EMBL" id="RHB68576.1"/>
    </source>
</evidence>
<reference evidence="1 2" key="1">
    <citation type="submission" date="2018-08" db="EMBL/GenBank/DDBJ databases">
        <title>A genome reference for cultivated species of the human gut microbiota.</title>
        <authorList>
            <person name="Zou Y."/>
            <person name="Xue W."/>
            <person name="Luo G."/>
        </authorList>
    </citation>
    <scope>NUCLEOTIDE SEQUENCE [LARGE SCALE GENOMIC DNA]</scope>
    <source>
        <strain evidence="1 2">AM39-1</strain>
    </source>
</reference>
<organism evidence="1 2">
    <name type="scientific">Bacteroides uniformis</name>
    <dbReference type="NCBI Taxonomy" id="820"/>
    <lineage>
        <taxon>Bacteria</taxon>
        <taxon>Pseudomonadati</taxon>
        <taxon>Bacteroidota</taxon>
        <taxon>Bacteroidia</taxon>
        <taxon>Bacteroidales</taxon>
        <taxon>Bacteroidaceae</taxon>
        <taxon>Bacteroides</taxon>
    </lineage>
</organism>